<dbReference type="RefSeq" id="WP_109792903.1">
    <property type="nucleotide sequence ID" value="NZ_PHIG01000048.1"/>
</dbReference>
<dbReference type="CDD" id="cd04673">
    <property type="entry name" value="NUDIX_ADPRase"/>
    <property type="match status" value="1"/>
</dbReference>
<accession>A0A2M9FXC9</accession>
<keyword evidence="1 3" id="KW-0378">Hydrolase</keyword>
<dbReference type="GO" id="GO:0016787">
    <property type="term" value="F:hydrolase activity"/>
    <property type="evidence" value="ECO:0007669"/>
    <property type="project" value="UniProtKB-KW"/>
</dbReference>
<dbReference type="AlphaFoldDB" id="A0A2M9FXC9"/>
<dbReference type="InterPro" id="IPR000086">
    <property type="entry name" value="NUDIX_hydrolase_dom"/>
</dbReference>
<name>A0A2M9FXC9_9PROT</name>
<dbReference type="Pfam" id="PF00293">
    <property type="entry name" value="NUDIX"/>
    <property type="match status" value="1"/>
</dbReference>
<dbReference type="InterPro" id="IPR020476">
    <property type="entry name" value="Nudix_hydrolase"/>
</dbReference>
<dbReference type="Proteomes" id="UP000229498">
    <property type="component" value="Unassembled WGS sequence"/>
</dbReference>
<dbReference type="SUPFAM" id="SSF55811">
    <property type="entry name" value="Nudix"/>
    <property type="match status" value="1"/>
</dbReference>
<evidence type="ECO:0000256" key="1">
    <source>
        <dbReference type="ARBA" id="ARBA00022801"/>
    </source>
</evidence>
<keyword evidence="4" id="KW-1185">Reference proteome</keyword>
<feature type="domain" description="Nudix hydrolase" evidence="2">
    <location>
        <begin position="3"/>
        <end position="135"/>
    </location>
</feature>
<gene>
    <name evidence="3" type="ORF">CVT23_18970</name>
</gene>
<dbReference type="PRINTS" id="PR00502">
    <property type="entry name" value="NUDIXFAMILY"/>
</dbReference>
<dbReference type="Gene3D" id="3.90.79.10">
    <property type="entry name" value="Nucleoside Triphosphate Pyrophosphohydrolase"/>
    <property type="match status" value="1"/>
</dbReference>
<evidence type="ECO:0000313" key="4">
    <source>
        <dbReference type="Proteomes" id="UP000229498"/>
    </source>
</evidence>
<dbReference type="PROSITE" id="PS51462">
    <property type="entry name" value="NUDIX"/>
    <property type="match status" value="1"/>
</dbReference>
<dbReference type="InterPro" id="IPR015797">
    <property type="entry name" value="NUDIX_hydrolase-like_dom_sf"/>
</dbReference>
<comment type="caution">
    <text evidence="3">The sequence shown here is derived from an EMBL/GenBank/DDBJ whole genome shotgun (WGS) entry which is preliminary data.</text>
</comment>
<dbReference type="PANTHER" id="PTHR43736:SF1">
    <property type="entry name" value="DIHYDRONEOPTERIN TRIPHOSPHATE DIPHOSPHATASE"/>
    <property type="match status" value="1"/>
</dbReference>
<dbReference type="EMBL" id="PHIG01000048">
    <property type="protein sequence ID" value="PJK28116.1"/>
    <property type="molecule type" value="Genomic_DNA"/>
</dbReference>
<reference evidence="3 4" key="1">
    <citation type="submission" date="2017-11" db="EMBL/GenBank/DDBJ databases">
        <title>Draft genome sequence of Rhizobiales bacterium SY3-13.</title>
        <authorList>
            <person name="Sun C."/>
        </authorList>
    </citation>
    <scope>NUCLEOTIDE SEQUENCE [LARGE SCALE GENOMIC DNA]</scope>
    <source>
        <strain evidence="3 4">SY3-13</strain>
    </source>
</reference>
<organism evidence="3 4">
    <name type="scientific">Minwuia thermotolerans</name>
    <dbReference type="NCBI Taxonomy" id="2056226"/>
    <lineage>
        <taxon>Bacteria</taxon>
        <taxon>Pseudomonadati</taxon>
        <taxon>Pseudomonadota</taxon>
        <taxon>Alphaproteobacteria</taxon>
        <taxon>Minwuiales</taxon>
        <taxon>Minwuiaceae</taxon>
        <taxon>Minwuia</taxon>
    </lineage>
</organism>
<proteinExistence type="predicted"/>
<sequence length="142" mass="15578">MATRRPGVGIGAVIFRGDEVLIIRRGKPPREGQWSIPGGRQEWGETVAEAAAREVMEETAVHCRIRGLVDVVDGIGRDADGAIEYHYTLVDMWGDWLAGEPVAGDDAAAACWMPMEAALEAVIWPETRRVIRAAQALMLRQL</sequence>
<evidence type="ECO:0000313" key="3">
    <source>
        <dbReference type="EMBL" id="PJK28116.1"/>
    </source>
</evidence>
<protein>
    <submittedName>
        <fullName evidence="3">Phosphohydrolase</fullName>
    </submittedName>
</protein>
<dbReference type="OrthoDB" id="9761969at2"/>
<dbReference type="PANTHER" id="PTHR43736">
    <property type="entry name" value="ADP-RIBOSE PYROPHOSPHATASE"/>
    <property type="match status" value="1"/>
</dbReference>
<evidence type="ECO:0000259" key="2">
    <source>
        <dbReference type="PROSITE" id="PS51462"/>
    </source>
</evidence>